<keyword evidence="2" id="KW-1185">Reference proteome</keyword>
<dbReference type="EMBL" id="JWZT01002968">
    <property type="protein sequence ID" value="KII68070.1"/>
    <property type="molecule type" value="Genomic_DNA"/>
</dbReference>
<name>A0A0C2MV99_THEKT</name>
<sequence length="113" mass="12797">MCFNKLKDKFTYNDIAPSNKIVNMGSQIFGISSSENDSSFMQDSLSVDLVDICENSVKTNLESVFGSCSCDKLKCELQNKIFEIDIDDIFNVLYDDKSIMMKNVHKNLNFKGV</sequence>
<evidence type="ECO:0000313" key="2">
    <source>
        <dbReference type="Proteomes" id="UP000031668"/>
    </source>
</evidence>
<evidence type="ECO:0000313" key="1">
    <source>
        <dbReference type="EMBL" id="KII68070.1"/>
    </source>
</evidence>
<reference evidence="1 2" key="1">
    <citation type="journal article" date="2014" name="Genome Biol. Evol.">
        <title>The genome of the myxosporean Thelohanellus kitauei shows adaptations to nutrient acquisition within its fish host.</title>
        <authorList>
            <person name="Yang Y."/>
            <person name="Xiong J."/>
            <person name="Zhou Z."/>
            <person name="Huo F."/>
            <person name="Miao W."/>
            <person name="Ran C."/>
            <person name="Liu Y."/>
            <person name="Zhang J."/>
            <person name="Feng J."/>
            <person name="Wang M."/>
            <person name="Wang M."/>
            <person name="Wang L."/>
            <person name="Yao B."/>
        </authorList>
    </citation>
    <scope>NUCLEOTIDE SEQUENCE [LARGE SCALE GENOMIC DNA]</scope>
    <source>
        <strain evidence="1">Wuqing</strain>
    </source>
</reference>
<protein>
    <submittedName>
        <fullName evidence="1">Uncharacterized protein</fullName>
    </submittedName>
</protein>
<proteinExistence type="predicted"/>
<dbReference type="Proteomes" id="UP000031668">
    <property type="component" value="Unassembled WGS sequence"/>
</dbReference>
<organism evidence="1 2">
    <name type="scientific">Thelohanellus kitauei</name>
    <name type="common">Myxosporean</name>
    <dbReference type="NCBI Taxonomy" id="669202"/>
    <lineage>
        <taxon>Eukaryota</taxon>
        <taxon>Metazoa</taxon>
        <taxon>Cnidaria</taxon>
        <taxon>Myxozoa</taxon>
        <taxon>Myxosporea</taxon>
        <taxon>Bivalvulida</taxon>
        <taxon>Platysporina</taxon>
        <taxon>Myxobolidae</taxon>
        <taxon>Thelohanellus</taxon>
    </lineage>
</organism>
<dbReference type="AlphaFoldDB" id="A0A0C2MV99"/>
<gene>
    <name evidence="1" type="ORF">RF11_04238</name>
</gene>
<comment type="caution">
    <text evidence="1">The sequence shown here is derived from an EMBL/GenBank/DDBJ whole genome shotgun (WGS) entry which is preliminary data.</text>
</comment>
<accession>A0A0C2MV99</accession>